<evidence type="ECO:0000313" key="3">
    <source>
        <dbReference type="Proteomes" id="UP000299102"/>
    </source>
</evidence>
<evidence type="ECO:0000256" key="1">
    <source>
        <dbReference type="SAM" id="MobiDB-lite"/>
    </source>
</evidence>
<evidence type="ECO:0000313" key="2">
    <source>
        <dbReference type="EMBL" id="GBP60013.1"/>
    </source>
</evidence>
<protein>
    <recommendedName>
        <fullName evidence="4">Helitron helicase-like domain-containing protein</fullName>
    </recommendedName>
</protein>
<feature type="region of interest" description="Disordered" evidence="1">
    <location>
        <begin position="35"/>
        <end position="67"/>
    </location>
</feature>
<feature type="compositionally biased region" description="Basic and acidic residues" evidence="1">
    <location>
        <begin position="139"/>
        <end position="151"/>
    </location>
</feature>
<dbReference type="Proteomes" id="UP000299102">
    <property type="component" value="Unassembled WGS sequence"/>
</dbReference>
<gene>
    <name evidence="2" type="ORF">EVAR_41295_1</name>
</gene>
<feature type="region of interest" description="Disordered" evidence="1">
    <location>
        <begin position="130"/>
        <end position="174"/>
    </location>
</feature>
<sequence>MNAYLLNIQIFRRGLYNCRGVAAITYAFCAEDPEFEPEKPSRKTYNFNRQDSSQENLEENPANEVSDQNQDLGTVFQENRFNQVNVQETLLLARPTRAAKTRCLQNLTRIINEETSYDLNVPQERNRLRASQRVASESDELREQRLGDLRRRASHRVATESNEEREHRLEEQRRRDIRRRRALESNYLPTYKCAVNADQLYHALGSFEVLCIHCGALHFPEERVSNHINRNSFSDCCLHGRTLIEPPKVPNELVRLFLKRHPHLEEFHKKIRSINASFALASFNVEDDRTINSRGIYSFIVCGQVYHKMNMAAHPTQNDEGVFERPLHGQLYFLDPDDAVNERVNHPLNSGISSSLMELLEYIIRARNGYVQGYRMMRDVEEDINRLSFAQDIHLPGQYRIANLDQIQEDLADVGQRGSTLDAYFKHNKQIKELRELSQSNVDLDNMEYHYYWQMPEHFRWVGRSKLYHLRLLLHHIKDATNFEDLRTVNDTQYQTYKQACLARGLAYDDQQWIEGLRESALSKMPVAMRSLFIQILIYGSPENPKRLWDTFKENLSEDFIHAARRNGQSVNSAINRAYRIIAHKLNTEATEGRNFQYWVRTFGFEDIGDYDIEINQSTVNADESAVLGEQMYLQLRGKQVDIVNEILYAQSYKY</sequence>
<dbReference type="PANTHER" id="PTHR10492">
    <property type="match status" value="1"/>
</dbReference>
<proteinExistence type="predicted"/>
<feature type="compositionally biased region" description="Polar residues" evidence="1">
    <location>
        <begin position="43"/>
        <end position="55"/>
    </location>
</feature>
<reference evidence="2 3" key="1">
    <citation type="journal article" date="2019" name="Commun. Biol.">
        <title>The bagworm genome reveals a unique fibroin gene that provides high tensile strength.</title>
        <authorList>
            <person name="Kono N."/>
            <person name="Nakamura H."/>
            <person name="Ohtoshi R."/>
            <person name="Tomita M."/>
            <person name="Numata K."/>
            <person name="Arakawa K."/>
        </authorList>
    </citation>
    <scope>NUCLEOTIDE SEQUENCE [LARGE SCALE GENOMIC DNA]</scope>
</reference>
<dbReference type="EMBL" id="BGZK01000776">
    <property type="protein sequence ID" value="GBP60013.1"/>
    <property type="molecule type" value="Genomic_DNA"/>
</dbReference>
<evidence type="ECO:0008006" key="4">
    <source>
        <dbReference type="Google" id="ProtNLM"/>
    </source>
</evidence>
<feature type="compositionally biased region" description="Basic and acidic residues" evidence="1">
    <location>
        <begin position="162"/>
        <end position="174"/>
    </location>
</feature>
<accession>A0A4C1XA23</accession>
<organism evidence="2 3">
    <name type="scientific">Eumeta variegata</name>
    <name type="common">Bagworm moth</name>
    <name type="synonym">Eumeta japonica</name>
    <dbReference type="NCBI Taxonomy" id="151549"/>
    <lineage>
        <taxon>Eukaryota</taxon>
        <taxon>Metazoa</taxon>
        <taxon>Ecdysozoa</taxon>
        <taxon>Arthropoda</taxon>
        <taxon>Hexapoda</taxon>
        <taxon>Insecta</taxon>
        <taxon>Pterygota</taxon>
        <taxon>Neoptera</taxon>
        <taxon>Endopterygota</taxon>
        <taxon>Lepidoptera</taxon>
        <taxon>Glossata</taxon>
        <taxon>Ditrysia</taxon>
        <taxon>Tineoidea</taxon>
        <taxon>Psychidae</taxon>
        <taxon>Oiketicinae</taxon>
        <taxon>Eumeta</taxon>
    </lineage>
</organism>
<dbReference type="OrthoDB" id="272985at2759"/>
<comment type="caution">
    <text evidence="2">The sequence shown here is derived from an EMBL/GenBank/DDBJ whole genome shotgun (WGS) entry which is preliminary data.</text>
</comment>
<name>A0A4C1XA23_EUMVA</name>
<dbReference type="AlphaFoldDB" id="A0A4C1XA23"/>
<keyword evidence="3" id="KW-1185">Reference proteome</keyword>